<accession>A0A4R3PSR6</accession>
<dbReference type="EMBL" id="SMBH01000024">
    <property type="protein sequence ID" value="TCU09659.1"/>
    <property type="molecule type" value="Genomic_DNA"/>
</dbReference>
<sequence>MILAFENQAFNKKARTSHKQARDVISQVELIGIRAKA</sequence>
<evidence type="ECO:0000313" key="2">
    <source>
        <dbReference type="Proteomes" id="UP000294576"/>
    </source>
</evidence>
<protein>
    <submittedName>
        <fullName evidence="1">Uncharacterized protein</fullName>
    </submittedName>
</protein>
<comment type="caution">
    <text evidence="1">The sequence shown here is derived from an EMBL/GenBank/DDBJ whole genome shotgun (WGS) entry which is preliminary data.</text>
</comment>
<dbReference type="Proteomes" id="UP000294576">
    <property type="component" value="Unassembled WGS sequence"/>
</dbReference>
<gene>
    <name evidence="1" type="ORF">EV132_12459</name>
</gene>
<name>A0A4R3PSR6_RHISU</name>
<evidence type="ECO:0000313" key="1">
    <source>
        <dbReference type="EMBL" id="TCU09659.1"/>
    </source>
</evidence>
<dbReference type="AlphaFoldDB" id="A0A4R3PSR6"/>
<proteinExistence type="predicted"/>
<organism evidence="1 2">
    <name type="scientific">Rhizobium sullae</name>
    <name type="common">Rhizobium hedysari</name>
    <dbReference type="NCBI Taxonomy" id="50338"/>
    <lineage>
        <taxon>Bacteria</taxon>
        <taxon>Pseudomonadati</taxon>
        <taxon>Pseudomonadota</taxon>
        <taxon>Alphaproteobacteria</taxon>
        <taxon>Hyphomicrobiales</taxon>
        <taxon>Rhizobiaceae</taxon>
        <taxon>Rhizobium/Agrobacterium group</taxon>
        <taxon>Rhizobium</taxon>
    </lineage>
</organism>
<reference evidence="1 2" key="1">
    <citation type="submission" date="2019-03" db="EMBL/GenBank/DDBJ databases">
        <title>Genomic Encyclopedia of Type Strains, Phase IV (KMG-V): Genome sequencing to study the core and pangenomes of soil and plant-associated prokaryotes.</title>
        <authorList>
            <person name="Whitman W."/>
        </authorList>
    </citation>
    <scope>NUCLEOTIDE SEQUENCE [LARGE SCALE GENOMIC DNA]</scope>
    <source>
        <strain evidence="1 2">Hc14</strain>
    </source>
</reference>